<dbReference type="Pfam" id="PF22285">
    <property type="entry name" value="DUF6962"/>
    <property type="match status" value="1"/>
</dbReference>
<dbReference type="EMBL" id="CP104013">
    <property type="protein sequence ID" value="UYP46748.1"/>
    <property type="molecule type" value="Genomic_DNA"/>
</dbReference>
<protein>
    <recommendedName>
        <fullName evidence="4">DUF998 domain-containing protein</fullName>
    </recommendedName>
</protein>
<name>A0ABY6HTB0_9ARCH</name>
<organism evidence="2 3">
    <name type="scientific">Candidatus Lokiarchaeum ossiferum</name>
    <dbReference type="NCBI Taxonomy" id="2951803"/>
    <lineage>
        <taxon>Archaea</taxon>
        <taxon>Promethearchaeati</taxon>
        <taxon>Promethearchaeota</taxon>
        <taxon>Promethearchaeia</taxon>
        <taxon>Promethearchaeales</taxon>
        <taxon>Promethearchaeaceae</taxon>
        <taxon>Candidatus Lokiarchaeum</taxon>
    </lineage>
</organism>
<feature type="transmembrane region" description="Helical" evidence="1">
    <location>
        <begin position="210"/>
        <end position="232"/>
    </location>
</feature>
<feature type="transmembrane region" description="Helical" evidence="1">
    <location>
        <begin position="184"/>
        <end position="204"/>
    </location>
</feature>
<feature type="transmembrane region" description="Helical" evidence="1">
    <location>
        <begin position="67"/>
        <end position="84"/>
    </location>
</feature>
<feature type="transmembrane region" description="Helical" evidence="1">
    <location>
        <begin position="7"/>
        <end position="29"/>
    </location>
</feature>
<keyword evidence="1" id="KW-0472">Membrane</keyword>
<keyword evidence="1" id="KW-0812">Transmembrane</keyword>
<accession>A0ABY6HTB0</accession>
<evidence type="ECO:0008006" key="4">
    <source>
        <dbReference type="Google" id="ProtNLM"/>
    </source>
</evidence>
<feature type="transmembrane region" description="Helical" evidence="1">
    <location>
        <begin position="110"/>
        <end position="132"/>
    </location>
</feature>
<feature type="transmembrane region" description="Helical" evidence="1">
    <location>
        <begin position="152"/>
        <end position="172"/>
    </location>
</feature>
<dbReference type="InterPro" id="IPR054235">
    <property type="entry name" value="DUF6962"/>
</dbReference>
<reference evidence="2" key="1">
    <citation type="submission" date="2022-09" db="EMBL/GenBank/DDBJ databases">
        <title>Actin cytoskeleton and complex cell architecture in an #Asgard archaeon.</title>
        <authorList>
            <person name="Ponce Toledo R.I."/>
            <person name="Schleper C."/>
            <person name="Rodrigues Oliveira T."/>
            <person name="Wollweber F."/>
            <person name="Xu J."/>
            <person name="Rittmann S."/>
            <person name="Klingl A."/>
            <person name="Pilhofer M."/>
        </authorList>
    </citation>
    <scope>NUCLEOTIDE SEQUENCE</scope>
    <source>
        <strain evidence="2">B-35</strain>
    </source>
</reference>
<feature type="transmembrane region" description="Helical" evidence="1">
    <location>
        <begin position="244"/>
        <end position="263"/>
    </location>
</feature>
<keyword evidence="1" id="KW-1133">Transmembrane helix</keyword>
<keyword evidence="3" id="KW-1185">Reference proteome</keyword>
<evidence type="ECO:0000313" key="2">
    <source>
        <dbReference type="EMBL" id="UYP46748.1"/>
    </source>
</evidence>
<evidence type="ECO:0000313" key="3">
    <source>
        <dbReference type="Proteomes" id="UP001208689"/>
    </source>
</evidence>
<proteinExistence type="predicted"/>
<evidence type="ECO:0000256" key="1">
    <source>
        <dbReference type="SAM" id="Phobius"/>
    </source>
</evidence>
<sequence>MKKQKNLVKILVLANIIIFVVFLTVLIGFNNLDQFLLEPLLTPQQYLDSHPYISIGNFIWSEPSSTVLVYLLGILTIGIGFTLLKKGKAVPNNLQDENDPSLRKRNFQKIWGISLIIWGLGTMLAGTSYQAFYYELKCRNQPYCLWTTWWEIGYLILTVISVNTMVVAQSWLRSNPKSSIAMNIYASINLLIYQLILIFGMLLINEFMLSFEMMVVFQLSSFILMMISNIIVYRNSKEKIEFKLIKIWILLAIVMIVYFGYLFSGIPEILWESGIWFNANDILHVGLIGWMIYIYITLKKFAHKTAI</sequence>
<feature type="transmembrane region" description="Helical" evidence="1">
    <location>
        <begin position="275"/>
        <end position="296"/>
    </location>
</feature>
<gene>
    <name evidence="2" type="ORF">NEF87_003033</name>
</gene>
<dbReference type="Proteomes" id="UP001208689">
    <property type="component" value="Chromosome"/>
</dbReference>